<gene>
    <name evidence="1" type="ORF">SDC9_202628</name>
</gene>
<evidence type="ECO:0000313" key="1">
    <source>
        <dbReference type="EMBL" id="MPN54949.1"/>
    </source>
</evidence>
<proteinExistence type="predicted"/>
<dbReference type="AlphaFoldDB" id="A0A645IWY4"/>
<organism evidence="1">
    <name type="scientific">bioreactor metagenome</name>
    <dbReference type="NCBI Taxonomy" id="1076179"/>
    <lineage>
        <taxon>unclassified sequences</taxon>
        <taxon>metagenomes</taxon>
        <taxon>ecological metagenomes</taxon>
    </lineage>
</organism>
<protein>
    <submittedName>
        <fullName evidence="1">Uncharacterized protein</fullName>
    </submittedName>
</protein>
<comment type="caution">
    <text evidence="1">The sequence shown here is derived from an EMBL/GenBank/DDBJ whole genome shotgun (WGS) entry which is preliminary data.</text>
</comment>
<reference evidence="1" key="1">
    <citation type="submission" date="2019-08" db="EMBL/GenBank/DDBJ databases">
        <authorList>
            <person name="Kucharzyk K."/>
            <person name="Murdoch R.W."/>
            <person name="Higgins S."/>
            <person name="Loffler F."/>
        </authorList>
    </citation>
    <scope>NUCLEOTIDE SEQUENCE</scope>
</reference>
<dbReference type="EMBL" id="VSSQ01123681">
    <property type="protein sequence ID" value="MPN54949.1"/>
    <property type="molecule type" value="Genomic_DNA"/>
</dbReference>
<sequence length="64" mass="7008">MHQFHVSVDLDGFHELVGDGDRNVEIGQVAMILGVDEFLDVRMVATQHAHLRATTGAGRFDGFA</sequence>
<name>A0A645IWY4_9ZZZZ</name>
<accession>A0A645IWY4</accession>